<dbReference type="InterPro" id="IPR000064">
    <property type="entry name" value="NLP_P60_dom"/>
</dbReference>
<dbReference type="GO" id="GO:0006508">
    <property type="term" value="P:proteolysis"/>
    <property type="evidence" value="ECO:0007669"/>
    <property type="project" value="UniProtKB-KW"/>
</dbReference>
<reference evidence="6" key="1">
    <citation type="submission" date="2021-09" db="EMBL/GenBank/DDBJ databases">
        <authorList>
            <consortium name="AG Swart"/>
            <person name="Singh M."/>
            <person name="Singh A."/>
            <person name="Seah K."/>
            <person name="Emmerich C."/>
        </authorList>
    </citation>
    <scope>NUCLEOTIDE SEQUENCE</scope>
    <source>
        <strain evidence="6">ATCC30299</strain>
    </source>
</reference>
<comment type="caution">
    <text evidence="6">The sequence shown here is derived from an EMBL/GenBank/DDBJ whole genome shotgun (WGS) entry which is preliminary data.</text>
</comment>
<comment type="similarity">
    <text evidence="1">Belongs to the peptidase C40 family.</text>
</comment>
<dbReference type="Proteomes" id="UP001162131">
    <property type="component" value="Unassembled WGS sequence"/>
</dbReference>
<gene>
    <name evidence="6" type="ORF">BSTOLATCC_MIC54063</name>
</gene>
<feature type="domain" description="NlpC/P60" evidence="5">
    <location>
        <begin position="53"/>
        <end position="206"/>
    </location>
</feature>
<keyword evidence="3" id="KW-0378">Hydrolase</keyword>
<dbReference type="PANTHER" id="PTHR47664">
    <property type="entry name" value="NLPC_P60 DOMAIN-CONTAINING PROTEIN"/>
    <property type="match status" value="1"/>
</dbReference>
<keyword evidence="2" id="KW-0645">Protease</keyword>
<evidence type="ECO:0000256" key="1">
    <source>
        <dbReference type="ARBA" id="ARBA00007074"/>
    </source>
</evidence>
<keyword evidence="7" id="KW-1185">Reference proteome</keyword>
<sequence>MEEKENLIVCMDNTESLQDSFSKFLQAKKREIKNRSFTIKNNNYNREDPEFRNQLRQKFIDRAKHYIGTPYAQRYHEPGTDAYNSPLFLDCCGLVRQVVFDLSSEFGFTLCRWNQAYQSDTLDYVNYEDMKPGDLVFLSGTYYSPKMKKQIHDMVHVEIFLGGETGEQTIGARWWKGRVQIFDTYKFVSTNYYDIKYHYKSIDRWLHGICQSVCPEHKWVDDRKNRWMPRNSIFMEESCEAVEEIQDGTIEEERENVRNERIERDCIAVPLEIETSAEAQSLMVNE</sequence>
<proteinExistence type="inferred from homology"/>
<evidence type="ECO:0000259" key="5">
    <source>
        <dbReference type="PROSITE" id="PS51935"/>
    </source>
</evidence>
<dbReference type="InterPro" id="IPR038765">
    <property type="entry name" value="Papain-like_cys_pep_sf"/>
</dbReference>
<accession>A0AAU9K8M9</accession>
<dbReference type="GO" id="GO:0008234">
    <property type="term" value="F:cysteine-type peptidase activity"/>
    <property type="evidence" value="ECO:0007669"/>
    <property type="project" value="UniProtKB-KW"/>
</dbReference>
<dbReference type="PANTHER" id="PTHR47664:SF1">
    <property type="entry name" value="CHROMOSOME UNDETERMINED SCAFFOLD_14, WHOLE GENOME SHOTGUN SEQUENCE"/>
    <property type="match status" value="1"/>
</dbReference>
<dbReference type="SUPFAM" id="SSF54001">
    <property type="entry name" value="Cysteine proteinases"/>
    <property type="match status" value="1"/>
</dbReference>
<evidence type="ECO:0000313" key="6">
    <source>
        <dbReference type="EMBL" id="CAG9332009.1"/>
    </source>
</evidence>
<dbReference type="AlphaFoldDB" id="A0AAU9K8M9"/>
<name>A0AAU9K8M9_9CILI</name>
<organism evidence="6 7">
    <name type="scientific">Blepharisma stoltei</name>
    <dbReference type="NCBI Taxonomy" id="1481888"/>
    <lineage>
        <taxon>Eukaryota</taxon>
        <taxon>Sar</taxon>
        <taxon>Alveolata</taxon>
        <taxon>Ciliophora</taxon>
        <taxon>Postciliodesmatophora</taxon>
        <taxon>Heterotrichea</taxon>
        <taxon>Heterotrichida</taxon>
        <taxon>Blepharismidae</taxon>
        <taxon>Blepharisma</taxon>
    </lineage>
</organism>
<dbReference type="EMBL" id="CAJZBQ010000053">
    <property type="protein sequence ID" value="CAG9332009.1"/>
    <property type="molecule type" value="Genomic_DNA"/>
</dbReference>
<dbReference type="PROSITE" id="PS51935">
    <property type="entry name" value="NLPC_P60"/>
    <property type="match status" value="1"/>
</dbReference>
<keyword evidence="4" id="KW-0788">Thiol protease</keyword>
<evidence type="ECO:0000256" key="3">
    <source>
        <dbReference type="ARBA" id="ARBA00022801"/>
    </source>
</evidence>
<evidence type="ECO:0000256" key="2">
    <source>
        <dbReference type="ARBA" id="ARBA00022670"/>
    </source>
</evidence>
<evidence type="ECO:0000256" key="4">
    <source>
        <dbReference type="ARBA" id="ARBA00022807"/>
    </source>
</evidence>
<evidence type="ECO:0000313" key="7">
    <source>
        <dbReference type="Proteomes" id="UP001162131"/>
    </source>
</evidence>
<protein>
    <recommendedName>
        <fullName evidence="5">NlpC/P60 domain-containing protein</fullName>
    </recommendedName>
</protein>
<dbReference type="Gene3D" id="3.90.1720.10">
    <property type="entry name" value="endopeptidase domain like (from Nostoc punctiforme)"/>
    <property type="match status" value="1"/>
</dbReference>